<evidence type="ECO:0000256" key="5">
    <source>
        <dbReference type="ARBA" id="ARBA00023136"/>
    </source>
</evidence>
<feature type="transmembrane region" description="Helical" evidence="6">
    <location>
        <begin position="287"/>
        <end position="305"/>
    </location>
</feature>
<protein>
    <submittedName>
        <fullName evidence="8">MFS family permease</fullName>
    </submittedName>
</protein>
<evidence type="ECO:0000313" key="9">
    <source>
        <dbReference type="Proteomes" id="UP001258315"/>
    </source>
</evidence>
<evidence type="ECO:0000259" key="7">
    <source>
        <dbReference type="PROSITE" id="PS50850"/>
    </source>
</evidence>
<evidence type="ECO:0000256" key="2">
    <source>
        <dbReference type="ARBA" id="ARBA00022448"/>
    </source>
</evidence>
<dbReference type="PANTHER" id="PTHR23502:SF132">
    <property type="entry name" value="POLYAMINE TRANSPORTER 2-RELATED"/>
    <property type="match status" value="1"/>
</dbReference>
<name>A0ABU3GXY9_9SPHI</name>
<dbReference type="SUPFAM" id="SSF103473">
    <property type="entry name" value="MFS general substrate transporter"/>
    <property type="match status" value="1"/>
</dbReference>
<dbReference type="PANTHER" id="PTHR23502">
    <property type="entry name" value="MAJOR FACILITATOR SUPERFAMILY"/>
    <property type="match status" value="1"/>
</dbReference>
<organism evidence="8 9">
    <name type="scientific">Mucilaginibacter terrae</name>
    <dbReference type="NCBI Taxonomy" id="1955052"/>
    <lineage>
        <taxon>Bacteria</taxon>
        <taxon>Pseudomonadati</taxon>
        <taxon>Bacteroidota</taxon>
        <taxon>Sphingobacteriia</taxon>
        <taxon>Sphingobacteriales</taxon>
        <taxon>Sphingobacteriaceae</taxon>
        <taxon>Mucilaginibacter</taxon>
    </lineage>
</organism>
<dbReference type="InterPro" id="IPR020846">
    <property type="entry name" value="MFS_dom"/>
</dbReference>
<evidence type="ECO:0000256" key="4">
    <source>
        <dbReference type="ARBA" id="ARBA00022989"/>
    </source>
</evidence>
<feature type="transmembrane region" description="Helical" evidence="6">
    <location>
        <begin position="107"/>
        <end position="131"/>
    </location>
</feature>
<evidence type="ECO:0000313" key="8">
    <source>
        <dbReference type="EMBL" id="MDT3404639.1"/>
    </source>
</evidence>
<gene>
    <name evidence="8" type="ORF">QE417_003711</name>
</gene>
<feature type="transmembrane region" description="Helical" evidence="6">
    <location>
        <begin position="174"/>
        <end position="192"/>
    </location>
</feature>
<dbReference type="RefSeq" id="WP_311952143.1">
    <property type="nucleotide sequence ID" value="NZ_JAVLVU010000001.1"/>
</dbReference>
<keyword evidence="3 6" id="KW-0812">Transmembrane</keyword>
<comment type="caution">
    <text evidence="8">The sequence shown here is derived from an EMBL/GenBank/DDBJ whole genome shotgun (WGS) entry which is preliminary data.</text>
</comment>
<feature type="domain" description="Major facilitator superfamily (MFS) profile" evidence="7">
    <location>
        <begin position="19"/>
        <end position="401"/>
    </location>
</feature>
<dbReference type="Proteomes" id="UP001258315">
    <property type="component" value="Unassembled WGS sequence"/>
</dbReference>
<accession>A0ABU3GXY9</accession>
<dbReference type="Pfam" id="PF07690">
    <property type="entry name" value="MFS_1"/>
    <property type="match status" value="1"/>
</dbReference>
<reference evidence="9" key="1">
    <citation type="submission" date="2023-07" db="EMBL/GenBank/DDBJ databases">
        <title>Functional and genomic diversity of the sorghum phyllosphere microbiome.</title>
        <authorList>
            <person name="Shade A."/>
        </authorList>
    </citation>
    <scope>NUCLEOTIDE SEQUENCE [LARGE SCALE GENOMIC DNA]</scope>
    <source>
        <strain evidence="9">SORGH_AS_0422</strain>
    </source>
</reference>
<dbReference type="InterPro" id="IPR036259">
    <property type="entry name" value="MFS_trans_sf"/>
</dbReference>
<feature type="transmembrane region" description="Helical" evidence="6">
    <location>
        <begin position="84"/>
        <end position="101"/>
    </location>
</feature>
<feature type="transmembrane region" description="Helical" evidence="6">
    <location>
        <begin position="345"/>
        <end position="367"/>
    </location>
</feature>
<dbReference type="Gene3D" id="1.20.1720.10">
    <property type="entry name" value="Multidrug resistance protein D"/>
    <property type="match status" value="1"/>
</dbReference>
<keyword evidence="9" id="KW-1185">Reference proteome</keyword>
<comment type="subcellular location">
    <subcellularLocation>
        <location evidence="1">Membrane</location>
        <topology evidence="1">Multi-pass membrane protein</topology>
    </subcellularLocation>
</comment>
<keyword evidence="5 6" id="KW-0472">Membrane</keyword>
<proteinExistence type="predicted"/>
<evidence type="ECO:0000256" key="3">
    <source>
        <dbReference type="ARBA" id="ARBA00022692"/>
    </source>
</evidence>
<evidence type="ECO:0000256" key="1">
    <source>
        <dbReference type="ARBA" id="ARBA00004141"/>
    </source>
</evidence>
<feature type="transmembrane region" description="Helical" evidence="6">
    <location>
        <begin position="57"/>
        <end position="77"/>
    </location>
</feature>
<dbReference type="InterPro" id="IPR011701">
    <property type="entry name" value="MFS"/>
</dbReference>
<evidence type="ECO:0000256" key="6">
    <source>
        <dbReference type="SAM" id="Phobius"/>
    </source>
</evidence>
<dbReference type="EMBL" id="JAVLVU010000001">
    <property type="protein sequence ID" value="MDT3404639.1"/>
    <property type="molecule type" value="Genomic_DNA"/>
</dbReference>
<keyword evidence="4 6" id="KW-1133">Transmembrane helix</keyword>
<feature type="transmembrane region" description="Helical" evidence="6">
    <location>
        <begin position="143"/>
        <end position="162"/>
    </location>
</feature>
<sequence length="406" mass="44368">MLSTILTPKPIKQQHTRVATILAFALLPLSGFATDIYIPSLPSMSTSLHASSIQVQFTLTLFLISYGVGQLFIGSLLDSFGRYKISLIALVLFVLASLVIANTQSIFLIYVMRVVHGLTVAGIIVAKRAYFIDMFTGDKLKHYLSMFSIIWSTGPIVAPFVGGYFEVAFGWKSNFYFLALFGAILFVLEVLYSGESLQHFSEFAIKKITGIYASMITTASFTLGIVMLALAYGMVMVYNMTGPFIIEHALHLSPIVSGYSSLVLGFAWMVGGLIGKATINRPFFGRMVVNIIVQVFFVIAMLLVMPHMSNLYTLILFAFLIHVAAGFTFNNFFTFCLSRFPKNAGIASGLTGGINYVIISFLSYGVVAALPANDWHNLALSYLSMVVLSVLVMLVLKGKKDGLAAG</sequence>
<dbReference type="PROSITE" id="PS50850">
    <property type="entry name" value="MFS"/>
    <property type="match status" value="1"/>
</dbReference>
<feature type="transmembrane region" description="Helical" evidence="6">
    <location>
        <begin position="212"/>
        <end position="235"/>
    </location>
</feature>
<feature type="transmembrane region" description="Helical" evidence="6">
    <location>
        <begin position="311"/>
        <end position="333"/>
    </location>
</feature>
<feature type="transmembrane region" description="Helical" evidence="6">
    <location>
        <begin position="255"/>
        <end position="275"/>
    </location>
</feature>
<feature type="transmembrane region" description="Helical" evidence="6">
    <location>
        <begin position="379"/>
        <end position="396"/>
    </location>
</feature>
<keyword evidence="2" id="KW-0813">Transport</keyword>